<evidence type="ECO:0000313" key="5">
    <source>
        <dbReference type="EMBL" id="MDP9827058.1"/>
    </source>
</evidence>
<feature type="compositionally biased region" description="Gly residues" evidence="2">
    <location>
        <begin position="60"/>
        <end position="71"/>
    </location>
</feature>
<evidence type="ECO:0000256" key="2">
    <source>
        <dbReference type="SAM" id="MobiDB-lite"/>
    </source>
</evidence>
<evidence type="ECO:0008006" key="7">
    <source>
        <dbReference type="Google" id="ProtNLM"/>
    </source>
</evidence>
<proteinExistence type="predicted"/>
<name>A0ABT9P325_9ACTN</name>
<keyword evidence="1" id="KW-0238">DNA-binding</keyword>
<organism evidence="5 6">
    <name type="scientific">Kineosporia succinea</name>
    <dbReference type="NCBI Taxonomy" id="84632"/>
    <lineage>
        <taxon>Bacteria</taxon>
        <taxon>Bacillati</taxon>
        <taxon>Actinomycetota</taxon>
        <taxon>Actinomycetes</taxon>
        <taxon>Kineosporiales</taxon>
        <taxon>Kineosporiaceae</taxon>
        <taxon>Kineosporia</taxon>
    </lineage>
</organism>
<keyword evidence="6" id="KW-1185">Reference proteome</keyword>
<evidence type="ECO:0000259" key="3">
    <source>
        <dbReference type="Pfam" id="PF11774"/>
    </source>
</evidence>
<gene>
    <name evidence="5" type="ORF">J2S57_002807</name>
</gene>
<dbReference type="Gene3D" id="3.30.60.230">
    <property type="entry name" value="Lsr2, dimerization domain"/>
    <property type="match status" value="1"/>
</dbReference>
<dbReference type="Proteomes" id="UP001235712">
    <property type="component" value="Unassembled WGS sequence"/>
</dbReference>
<dbReference type="RefSeq" id="WP_307242571.1">
    <property type="nucleotide sequence ID" value="NZ_JAUSQZ010000001.1"/>
</dbReference>
<dbReference type="Pfam" id="PF11774">
    <property type="entry name" value="Lsr2"/>
    <property type="match status" value="1"/>
</dbReference>
<sequence length="113" mass="11858">MAQKVQVILVDDLDGGEAEESVSFSLDGVNYEIDLSAANAEALREAIAPWVGHARRISGRSGGGRGRGGATRGRAAAKADLGDVRSWARDNGYQVSDRGRVSAEVMAAYEGAH</sequence>
<dbReference type="InterPro" id="IPR055370">
    <property type="entry name" value="Lsr2_DNA-bd"/>
</dbReference>
<accession>A0ABT9P325</accession>
<dbReference type="InterPro" id="IPR036625">
    <property type="entry name" value="E3-bd_dom_sf"/>
</dbReference>
<dbReference type="InterPro" id="IPR024412">
    <property type="entry name" value="Lsr2_dim_dom"/>
</dbReference>
<comment type="caution">
    <text evidence="5">The sequence shown here is derived from an EMBL/GenBank/DDBJ whole genome shotgun (WGS) entry which is preliminary data.</text>
</comment>
<feature type="domain" description="Lsr2 dimerization" evidence="3">
    <location>
        <begin position="1"/>
        <end position="57"/>
    </location>
</feature>
<feature type="region of interest" description="Disordered" evidence="2">
    <location>
        <begin position="57"/>
        <end position="76"/>
    </location>
</feature>
<protein>
    <recommendedName>
        <fullName evidence="7">Lsr2 protein</fullName>
    </recommendedName>
</protein>
<dbReference type="EMBL" id="JAUSQZ010000001">
    <property type="protein sequence ID" value="MDP9827058.1"/>
    <property type="molecule type" value="Genomic_DNA"/>
</dbReference>
<evidence type="ECO:0000259" key="4">
    <source>
        <dbReference type="Pfam" id="PF23359"/>
    </source>
</evidence>
<feature type="domain" description="Lsr2 DNA-binding" evidence="4">
    <location>
        <begin position="77"/>
        <end position="112"/>
    </location>
</feature>
<evidence type="ECO:0000256" key="1">
    <source>
        <dbReference type="ARBA" id="ARBA00023125"/>
    </source>
</evidence>
<dbReference type="InterPro" id="IPR042261">
    <property type="entry name" value="Lsr2-like_dimerization"/>
</dbReference>
<dbReference type="Pfam" id="PF23359">
    <property type="entry name" value="Lsr2_DNA-bd"/>
    <property type="match status" value="1"/>
</dbReference>
<reference evidence="5 6" key="1">
    <citation type="submission" date="2023-07" db="EMBL/GenBank/DDBJ databases">
        <title>Sequencing the genomes of 1000 actinobacteria strains.</title>
        <authorList>
            <person name="Klenk H.-P."/>
        </authorList>
    </citation>
    <scope>NUCLEOTIDE SEQUENCE [LARGE SCALE GENOMIC DNA]</scope>
    <source>
        <strain evidence="5 6">DSM 44388</strain>
    </source>
</reference>
<dbReference type="Gene3D" id="4.10.320.10">
    <property type="entry name" value="E3-binding domain"/>
    <property type="match status" value="1"/>
</dbReference>
<evidence type="ECO:0000313" key="6">
    <source>
        <dbReference type="Proteomes" id="UP001235712"/>
    </source>
</evidence>